<evidence type="ECO:0000256" key="5">
    <source>
        <dbReference type="ARBA" id="ARBA00022691"/>
    </source>
</evidence>
<dbReference type="PANTHER" id="PTHR24422:SF19">
    <property type="entry name" value="CHEMOTAXIS PROTEIN METHYLTRANSFERASE"/>
    <property type="match status" value="1"/>
</dbReference>
<dbReference type="InterPro" id="IPR029063">
    <property type="entry name" value="SAM-dependent_MTases_sf"/>
</dbReference>
<reference evidence="7 8" key="1">
    <citation type="journal article" date="2008" name="Appl. Environ. Microbiol.">
        <title>Genome of the epsilonproteobacterial chemolithoautotroph Sulfurimonas denitrificans.</title>
        <authorList>
            <person name="Sievert S.M."/>
            <person name="Scott K.M."/>
            <person name="Klotz M.G."/>
            <person name="Chain P.S.G."/>
            <person name="Hauser L.J."/>
            <person name="Hemp J."/>
            <person name="Huegler M."/>
            <person name="Land M."/>
            <person name="Lapidus A."/>
            <person name="Larimer F.W."/>
            <person name="Lucas S."/>
            <person name="Malfatti S.A."/>
            <person name="Meyer F."/>
            <person name="Paulsen I.T."/>
            <person name="Ren Q."/>
            <person name="Simon J."/>
            <person name="Bailey K."/>
            <person name="Diaz E."/>
            <person name="Fitzpatrick K.A."/>
            <person name="Glover B."/>
            <person name="Gwatney N."/>
            <person name="Korajkic A."/>
            <person name="Long A."/>
            <person name="Mobberley J.M."/>
            <person name="Pantry S.N."/>
            <person name="Pazder G."/>
            <person name="Peterson S."/>
            <person name="Quintanilla J.D."/>
            <person name="Sprinkle R."/>
            <person name="Stephens J."/>
            <person name="Thomas P."/>
            <person name="Vaughn R."/>
            <person name="Weber M.J."/>
            <person name="Wooten L.L."/>
        </authorList>
    </citation>
    <scope>NUCLEOTIDE SEQUENCE [LARGE SCALE GENOMIC DNA]</scope>
    <source>
        <strain evidence="8">ATCC 33889 / DSM 1251</strain>
    </source>
</reference>
<dbReference type="InterPro" id="IPR050903">
    <property type="entry name" value="Bact_Chemotaxis_MeTrfase"/>
</dbReference>
<dbReference type="STRING" id="326298.Suden_0975"/>
<evidence type="ECO:0000313" key="8">
    <source>
        <dbReference type="Proteomes" id="UP000002714"/>
    </source>
</evidence>
<evidence type="ECO:0000256" key="2">
    <source>
        <dbReference type="ARBA" id="ARBA00012534"/>
    </source>
</evidence>
<dbReference type="InterPro" id="IPR036804">
    <property type="entry name" value="CheR_N_sf"/>
</dbReference>
<dbReference type="InterPro" id="IPR026024">
    <property type="entry name" value="Chemotaxis_MeTrfase_CheR"/>
</dbReference>
<evidence type="ECO:0000313" key="7">
    <source>
        <dbReference type="EMBL" id="ABB44253.1"/>
    </source>
</evidence>
<dbReference type="EMBL" id="CP000153">
    <property type="protein sequence ID" value="ABB44253.1"/>
    <property type="molecule type" value="Genomic_DNA"/>
</dbReference>
<evidence type="ECO:0000259" key="6">
    <source>
        <dbReference type="PROSITE" id="PS50123"/>
    </source>
</evidence>
<dbReference type="OrthoDB" id="9786165at2"/>
<gene>
    <name evidence="7" type="ordered locus">Suden_0975</name>
</gene>
<dbReference type="PROSITE" id="PS50123">
    <property type="entry name" value="CHER"/>
    <property type="match status" value="1"/>
</dbReference>
<dbReference type="InterPro" id="IPR022641">
    <property type="entry name" value="CheR_N"/>
</dbReference>
<keyword evidence="5" id="KW-0949">S-adenosyl-L-methionine</keyword>
<keyword evidence="8" id="KW-1185">Reference proteome</keyword>
<dbReference type="HOGENOM" id="CLU_025854_0_0_7"/>
<dbReference type="SMART" id="SM00138">
    <property type="entry name" value="MeTrc"/>
    <property type="match status" value="1"/>
</dbReference>
<sequence>MNVAAYEITKSEFKELSEFVYKEVGIHLAEHKIMLVRSRLSKRLRELNLRSFKEYLAYLNEDGSGEETIMLINEISTNVTSFFREQSQWDFLEQEVKVFEAAKKRTLRIYSAACSSGQEPYTIAMFLLSTLKNPQDWDIKILATDISENILLKAMEGCYSAQDIGALPKSMLLKFFDKKNIMTKQGNELFYEIKPFVKSMITFRSFNLVYGNYSKIPQSFDMIFCRNVMIYFDKETKEGVVKNLSSKILKGGYFFIGHSESLVTMKDGVLKLEKPSIYKKQ</sequence>
<protein>
    <recommendedName>
        <fullName evidence="2">protein-glutamate O-methyltransferase</fullName>
        <ecNumber evidence="2">2.1.1.80</ecNumber>
    </recommendedName>
</protein>
<dbReference type="PANTHER" id="PTHR24422">
    <property type="entry name" value="CHEMOTAXIS PROTEIN METHYLTRANSFERASE"/>
    <property type="match status" value="1"/>
</dbReference>
<evidence type="ECO:0000256" key="1">
    <source>
        <dbReference type="ARBA" id="ARBA00001541"/>
    </source>
</evidence>
<keyword evidence="3 7" id="KW-0489">Methyltransferase</keyword>
<dbReference type="SUPFAM" id="SSF53335">
    <property type="entry name" value="S-adenosyl-L-methionine-dependent methyltransferases"/>
    <property type="match status" value="1"/>
</dbReference>
<dbReference type="EC" id="2.1.1.80" evidence="2"/>
<dbReference type="Pfam" id="PF01739">
    <property type="entry name" value="CheR"/>
    <property type="match status" value="1"/>
</dbReference>
<dbReference type="eggNOG" id="COG1352">
    <property type="taxonomic scope" value="Bacteria"/>
</dbReference>
<dbReference type="Proteomes" id="UP000002714">
    <property type="component" value="Chromosome"/>
</dbReference>
<dbReference type="KEGG" id="tdn:Suden_0975"/>
<proteinExistence type="predicted"/>
<dbReference type="GO" id="GO:0008983">
    <property type="term" value="F:protein-glutamate O-methyltransferase activity"/>
    <property type="evidence" value="ECO:0007669"/>
    <property type="project" value="UniProtKB-EC"/>
</dbReference>
<feature type="domain" description="CheR-type methyltransferase" evidence="6">
    <location>
        <begin position="1"/>
        <end position="281"/>
    </location>
</feature>
<evidence type="ECO:0000256" key="3">
    <source>
        <dbReference type="ARBA" id="ARBA00022603"/>
    </source>
</evidence>
<accession>Q30RX8</accession>
<dbReference type="InterPro" id="IPR000780">
    <property type="entry name" value="CheR_MeTrfase"/>
</dbReference>
<dbReference type="InterPro" id="IPR022642">
    <property type="entry name" value="CheR_C"/>
</dbReference>
<dbReference type="PIRSF" id="PIRSF000410">
    <property type="entry name" value="CheR"/>
    <property type="match status" value="1"/>
</dbReference>
<dbReference type="RefSeq" id="WP_011372605.1">
    <property type="nucleotide sequence ID" value="NC_007575.1"/>
</dbReference>
<comment type="catalytic activity">
    <reaction evidence="1">
        <text>L-glutamyl-[protein] + S-adenosyl-L-methionine = [protein]-L-glutamate 5-O-methyl ester + S-adenosyl-L-homocysteine</text>
        <dbReference type="Rhea" id="RHEA:24452"/>
        <dbReference type="Rhea" id="RHEA-COMP:10208"/>
        <dbReference type="Rhea" id="RHEA-COMP:10311"/>
        <dbReference type="ChEBI" id="CHEBI:29973"/>
        <dbReference type="ChEBI" id="CHEBI:57856"/>
        <dbReference type="ChEBI" id="CHEBI:59789"/>
        <dbReference type="ChEBI" id="CHEBI:82795"/>
        <dbReference type="EC" id="2.1.1.80"/>
    </reaction>
</comment>
<organism evidence="7 8">
    <name type="scientific">Sulfurimonas denitrificans (strain ATCC 33889 / DSM 1251)</name>
    <name type="common">Thiomicrospira denitrificans (strain ATCC 33889 / DSM 1251)</name>
    <dbReference type="NCBI Taxonomy" id="326298"/>
    <lineage>
        <taxon>Bacteria</taxon>
        <taxon>Pseudomonadati</taxon>
        <taxon>Campylobacterota</taxon>
        <taxon>Epsilonproteobacteria</taxon>
        <taxon>Campylobacterales</taxon>
        <taxon>Sulfurimonadaceae</taxon>
        <taxon>Sulfurimonas</taxon>
    </lineage>
</organism>
<keyword evidence="4 7" id="KW-0808">Transferase</keyword>
<name>Q30RX8_SULDN</name>
<dbReference type="PRINTS" id="PR00996">
    <property type="entry name" value="CHERMTFRASE"/>
</dbReference>
<dbReference type="SUPFAM" id="SSF47757">
    <property type="entry name" value="Chemotaxis receptor methyltransferase CheR, N-terminal domain"/>
    <property type="match status" value="1"/>
</dbReference>
<dbReference type="Gene3D" id="3.40.50.150">
    <property type="entry name" value="Vaccinia Virus protein VP39"/>
    <property type="match status" value="1"/>
</dbReference>
<dbReference type="AlphaFoldDB" id="Q30RX8"/>
<dbReference type="GO" id="GO:0032259">
    <property type="term" value="P:methylation"/>
    <property type="evidence" value="ECO:0007669"/>
    <property type="project" value="UniProtKB-KW"/>
</dbReference>
<dbReference type="Gene3D" id="1.10.155.10">
    <property type="entry name" value="Chemotaxis receptor methyltransferase CheR, N-terminal domain"/>
    <property type="match status" value="1"/>
</dbReference>
<dbReference type="Pfam" id="PF03705">
    <property type="entry name" value="CheR_N"/>
    <property type="match status" value="1"/>
</dbReference>
<evidence type="ECO:0000256" key="4">
    <source>
        <dbReference type="ARBA" id="ARBA00022679"/>
    </source>
</evidence>